<proteinExistence type="predicted"/>
<dbReference type="PANTHER" id="PTHR43031:SF16">
    <property type="entry name" value="OXIDOREDUCTASE"/>
    <property type="match status" value="1"/>
</dbReference>
<organism evidence="2 3">
    <name type="scientific">Nonlabens dokdonensis</name>
    <dbReference type="NCBI Taxonomy" id="328515"/>
    <lineage>
        <taxon>Bacteria</taxon>
        <taxon>Pseudomonadati</taxon>
        <taxon>Bacteroidota</taxon>
        <taxon>Flavobacteriia</taxon>
        <taxon>Flavobacteriales</taxon>
        <taxon>Flavobacteriaceae</taxon>
        <taxon>Nonlabens</taxon>
    </lineage>
</organism>
<comment type="caution">
    <text evidence="2">The sequence shown here is derived from an EMBL/GenBank/DDBJ whole genome shotgun (WGS) entry which is preliminary data.</text>
</comment>
<dbReference type="Pfam" id="PF00581">
    <property type="entry name" value="Rhodanese"/>
    <property type="match status" value="1"/>
</dbReference>
<reference evidence="2 3" key="1">
    <citation type="submission" date="2018-06" db="EMBL/GenBank/DDBJ databases">
        <title>Genomic Encyclopedia of Archaeal and Bacterial Type Strains, Phase II (KMG-II): from individual species to whole genera.</title>
        <authorList>
            <person name="Goeker M."/>
        </authorList>
    </citation>
    <scope>NUCLEOTIDE SEQUENCE [LARGE SCALE GENOMIC DNA]</scope>
    <source>
        <strain evidence="2 3">DSM 17205</strain>
    </source>
</reference>
<dbReference type="NCBIfam" id="NF045521">
    <property type="entry name" value="rhoda_near_glyco"/>
    <property type="match status" value="1"/>
</dbReference>
<dbReference type="PANTHER" id="PTHR43031">
    <property type="entry name" value="FAD-DEPENDENT OXIDOREDUCTASE"/>
    <property type="match status" value="1"/>
</dbReference>
<evidence type="ECO:0000313" key="3">
    <source>
        <dbReference type="Proteomes" id="UP000248584"/>
    </source>
</evidence>
<evidence type="ECO:0000259" key="1">
    <source>
        <dbReference type="PROSITE" id="PS50206"/>
    </source>
</evidence>
<dbReference type="SMART" id="SM00450">
    <property type="entry name" value="RHOD"/>
    <property type="match status" value="1"/>
</dbReference>
<dbReference type="InterPro" id="IPR001763">
    <property type="entry name" value="Rhodanese-like_dom"/>
</dbReference>
<dbReference type="SUPFAM" id="SSF52821">
    <property type="entry name" value="Rhodanese/Cell cycle control phosphatase"/>
    <property type="match status" value="1"/>
</dbReference>
<accession>A0ABX5Q1L0</accession>
<dbReference type="CDD" id="cd00158">
    <property type="entry name" value="RHOD"/>
    <property type="match status" value="1"/>
</dbReference>
<dbReference type="PROSITE" id="PS50206">
    <property type="entry name" value="RHODANESE_3"/>
    <property type="match status" value="1"/>
</dbReference>
<feature type="domain" description="Rhodanese" evidence="1">
    <location>
        <begin position="55"/>
        <end position="143"/>
    </location>
</feature>
<dbReference type="Gene3D" id="3.40.250.10">
    <property type="entry name" value="Rhodanese-like domain"/>
    <property type="match status" value="1"/>
</dbReference>
<dbReference type="InterPro" id="IPR050229">
    <property type="entry name" value="GlpE_sulfurtransferase"/>
</dbReference>
<gene>
    <name evidence="2" type="ORF">LX97_00725</name>
</gene>
<dbReference type="InterPro" id="IPR036873">
    <property type="entry name" value="Rhodanese-like_dom_sf"/>
</dbReference>
<keyword evidence="3" id="KW-1185">Reference proteome</keyword>
<sequence length="170" mass="19810">MMNKLFYLIVILLVAMPISGIAQEKESQEKGIPELLKSYNRRTVPYVTVQTLKMEYDDYIILDTRKKEEYKVSHLPNAIWVGEKYNPENFPEINKEDKVVVYCSVGIRSESFGEDLQKNGFEKVYNLYGSIFSWKDAGYQIVDAENKPTEKVHVFGKTWAKYLKTGEKVY</sequence>
<name>A0ABX5Q1L0_9FLAO</name>
<protein>
    <submittedName>
        <fullName evidence="2">Rhodanese-related sulfurtransferase</fullName>
    </submittedName>
</protein>
<dbReference type="EMBL" id="QKZR01000001">
    <property type="protein sequence ID" value="PZX43723.1"/>
    <property type="molecule type" value="Genomic_DNA"/>
</dbReference>
<dbReference type="Proteomes" id="UP000248584">
    <property type="component" value="Unassembled WGS sequence"/>
</dbReference>
<evidence type="ECO:0000313" key="2">
    <source>
        <dbReference type="EMBL" id="PZX43723.1"/>
    </source>
</evidence>